<dbReference type="PRINTS" id="PR00344">
    <property type="entry name" value="BCTRLSENSOR"/>
</dbReference>
<evidence type="ECO:0000313" key="18">
    <source>
        <dbReference type="Proteomes" id="UP001305521"/>
    </source>
</evidence>
<dbReference type="InterPro" id="IPR050980">
    <property type="entry name" value="2C_sensor_his_kinase"/>
</dbReference>
<dbReference type="Gene3D" id="3.30.450.20">
    <property type="entry name" value="PAS domain"/>
    <property type="match status" value="1"/>
</dbReference>
<evidence type="ECO:0000256" key="13">
    <source>
        <dbReference type="ARBA" id="ARBA00023136"/>
    </source>
</evidence>
<feature type="transmembrane region" description="Helical" evidence="14">
    <location>
        <begin position="296"/>
        <end position="319"/>
    </location>
</feature>
<dbReference type="InterPro" id="IPR003661">
    <property type="entry name" value="HisK_dim/P_dom"/>
</dbReference>
<dbReference type="Pfam" id="PF19312">
    <property type="entry name" value="NtrY_N"/>
    <property type="match status" value="1"/>
</dbReference>
<dbReference type="InterPro" id="IPR035965">
    <property type="entry name" value="PAS-like_dom_sf"/>
</dbReference>
<dbReference type="PANTHER" id="PTHR44936:SF10">
    <property type="entry name" value="SENSOR PROTEIN RSTB"/>
    <property type="match status" value="1"/>
</dbReference>
<dbReference type="EMBL" id="CP137852">
    <property type="protein sequence ID" value="WPB83987.1"/>
    <property type="molecule type" value="Genomic_DNA"/>
</dbReference>
<dbReference type="Gene3D" id="6.10.340.10">
    <property type="match status" value="1"/>
</dbReference>
<evidence type="ECO:0000259" key="16">
    <source>
        <dbReference type="PROSITE" id="PS50885"/>
    </source>
</evidence>
<evidence type="ECO:0000256" key="9">
    <source>
        <dbReference type="ARBA" id="ARBA00022777"/>
    </source>
</evidence>
<evidence type="ECO:0000256" key="4">
    <source>
        <dbReference type="ARBA" id="ARBA00022475"/>
    </source>
</evidence>
<evidence type="ECO:0000256" key="5">
    <source>
        <dbReference type="ARBA" id="ARBA00022553"/>
    </source>
</evidence>
<proteinExistence type="predicted"/>
<dbReference type="RefSeq" id="WP_318647943.1">
    <property type="nucleotide sequence ID" value="NZ_CP137852.1"/>
</dbReference>
<evidence type="ECO:0000256" key="3">
    <source>
        <dbReference type="ARBA" id="ARBA00012438"/>
    </source>
</evidence>
<keyword evidence="10" id="KW-0067">ATP-binding</keyword>
<dbReference type="Gene3D" id="1.10.287.130">
    <property type="match status" value="1"/>
</dbReference>
<evidence type="ECO:0000256" key="14">
    <source>
        <dbReference type="SAM" id="Phobius"/>
    </source>
</evidence>
<organism evidence="17 18">
    <name type="scientific">Sediminicoccus rosea</name>
    <dbReference type="NCBI Taxonomy" id="1225128"/>
    <lineage>
        <taxon>Bacteria</taxon>
        <taxon>Pseudomonadati</taxon>
        <taxon>Pseudomonadota</taxon>
        <taxon>Alphaproteobacteria</taxon>
        <taxon>Acetobacterales</taxon>
        <taxon>Roseomonadaceae</taxon>
        <taxon>Sediminicoccus</taxon>
    </lineage>
</organism>
<keyword evidence="5" id="KW-0597">Phosphoprotein</keyword>
<dbReference type="PIRSF" id="PIRSF037532">
    <property type="entry name" value="STHK_NtrY"/>
    <property type="match status" value="1"/>
</dbReference>
<dbReference type="Gene3D" id="3.30.565.10">
    <property type="entry name" value="Histidine kinase-like ATPase, C-terminal domain"/>
    <property type="match status" value="1"/>
</dbReference>
<dbReference type="SUPFAM" id="SSF47384">
    <property type="entry name" value="Homodimeric domain of signal transducing histidine kinase"/>
    <property type="match status" value="1"/>
</dbReference>
<evidence type="ECO:0000256" key="12">
    <source>
        <dbReference type="ARBA" id="ARBA00023012"/>
    </source>
</evidence>
<dbReference type="Proteomes" id="UP001305521">
    <property type="component" value="Chromosome"/>
</dbReference>
<keyword evidence="13 14" id="KW-0472">Membrane</keyword>
<dbReference type="CDD" id="cd06225">
    <property type="entry name" value="HAMP"/>
    <property type="match status" value="1"/>
</dbReference>
<dbReference type="Pfam" id="PF00672">
    <property type="entry name" value="HAMP"/>
    <property type="match status" value="1"/>
</dbReference>
<feature type="domain" description="Histidine kinase" evidence="15">
    <location>
        <begin position="503"/>
        <end position="730"/>
    </location>
</feature>
<comment type="catalytic activity">
    <reaction evidence="1">
        <text>ATP + protein L-histidine = ADP + protein N-phospho-L-histidine.</text>
        <dbReference type="EC" id="2.7.13.3"/>
    </reaction>
</comment>
<evidence type="ECO:0000259" key="15">
    <source>
        <dbReference type="PROSITE" id="PS50109"/>
    </source>
</evidence>
<keyword evidence="9 17" id="KW-0418">Kinase</keyword>
<gene>
    <name evidence="17" type="ORF">R9Z33_18020</name>
</gene>
<dbReference type="SUPFAM" id="SSF55785">
    <property type="entry name" value="PYP-like sensor domain (PAS domain)"/>
    <property type="match status" value="1"/>
</dbReference>
<evidence type="ECO:0000313" key="17">
    <source>
        <dbReference type="EMBL" id="WPB83987.1"/>
    </source>
</evidence>
<dbReference type="InterPro" id="IPR036097">
    <property type="entry name" value="HisK_dim/P_sf"/>
</dbReference>
<feature type="transmembrane region" description="Helical" evidence="14">
    <location>
        <begin position="97"/>
        <end position="120"/>
    </location>
</feature>
<name>A0ABZ0PEE6_9PROT</name>
<evidence type="ECO:0000256" key="8">
    <source>
        <dbReference type="ARBA" id="ARBA00022741"/>
    </source>
</evidence>
<evidence type="ECO:0000256" key="1">
    <source>
        <dbReference type="ARBA" id="ARBA00000085"/>
    </source>
</evidence>
<dbReference type="SMART" id="SM00387">
    <property type="entry name" value="HATPase_c"/>
    <property type="match status" value="1"/>
</dbReference>
<dbReference type="SMART" id="SM00388">
    <property type="entry name" value="HisKA"/>
    <property type="match status" value="1"/>
</dbReference>
<dbReference type="InterPro" id="IPR017232">
    <property type="entry name" value="NtrY"/>
</dbReference>
<keyword evidence="11 14" id="KW-1133">Transmembrane helix</keyword>
<dbReference type="PROSITE" id="PS50885">
    <property type="entry name" value="HAMP"/>
    <property type="match status" value="1"/>
</dbReference>
<dbReference type="InterPro" id="IPR004358">
    <property type="entry name" value="Sig_transdc_His_kin-like_C"/>
</dbReference>
<feature type="transmembrane region" description="Helical" evidence="14">
    <location>
        <begin position="21"/>
        <end position="41"/>
    </location>
</feature>
<reference evidence="17 18" key="1">
    <citation type="submission" date="2023-11" db="EMBL/GenBank/DDBJ databases">
        <title>Arctic aerobic anoxygenic photoheterotroph Sediminicoccus rosea KRV36 adapts its photosynthesis to long days of polar summer.</title>
        <authorList>
            <person name="Tomasch J."/>
            <person name="Kopejtka K."/>
            <person name="Bily T."/>
            <person name="Gardiner A.T."/>
            <person name="Gardian Z."/>
            <person name="Shivaramu S."/>
            <person name="Koblizek M."/>
            <person name="Engelhardt F."/>
            <person name="Kaftan D."/>
        </authorList>
    </citation>
    <scope>NUCLEOTIDE SEQUENCE [LARGE SCALE GENOMIC DNA]</scope>
    <source>
        <strain evidence="17 18">R-30</strain>
    </source>
</reference>
<sequence length="747" mass="80725">MSKPARVPLLRRLADMLLGRGVTLGLAVGALVMGILTFVVLSDGSPLGPTRPGQVVALVLINLAIILLLLASLAGQLVRVWAERRRGSAGSRLHTRLVLLFSVVAIVPAMLLAGFSAIFFNLGIQAWFSDRVRTALEASLMASRAYFEEHQNNIRADALAMANDLNRAVVLLPDQSLAFARVLATQASARGLTEAVVFEPLLGRVVAHAGVSSAFLLSPPPDWAIEIATGGEVAVVAVEEENRVRAIVALTPASGLQLMIGRPVDSSVLEHMQRTEQAVTAYQAIDRNREGLQITFVMIFAIGALLVLLAAVLVGLVLANQLAGPISRLITAAERVRGGDLSVRVEEGDGDDEIGSLSRAFNRMTNQLAAQRSELLEAYRQIADRQNFTEAVLGGVSAGIVGLDQDLRVNLPNRSASQLLGLDLEREIGRPMAEVAPEFAGLLAQPGTTRTAEIRVGPPNERKTLLARLSPEMEGQGHVLTFDDISALLTAQRQAAWADVARRIAHEIKNPLTPIQLSAERLKRRYLKQITHDPETFTACTDTIVRQVGDIGRMVDEFSAFARMPQPVIRPEEMGRLVREALVLQQQSRPEIAWVTDLPEEKHFAACDRRLINQALTNLLNNAADAIAMRVQRDEDEGLACPRPVGHIRVSLSSEAGRLIIAVEDDGIGLPGGDQRDRLTEPYVTHKTKGTGLGLAIVKKIMEDHRGSIRLGDARAGLGARAELILPELEAEAAGAETESREPRHGA</sequence>
<dbReference type="EC" id="2.7.13.3" evidence="3"/>
<dbReference type="PANTHER" id="PTHR44936">
    <property type="entry name" value="SENSOR PROTEIN CREC"/>
    <property type="match status" value="1"/>
</dbReference>
<dbReference type="Pfam" id="PF00512">
    <property type="entry name" value="HisKA"/>
    <property type="match status" value="1"/>
</dbReference>
<keyword evidence="12" id="KW-0902">Two-component regulatory system</keyword>
<keyword evidence="6" id="KW-0808">Transferase</keyword>
<keyword evidence="18" id="KW-1185">Reference proteome</keyword>
<dbReference type="CDD" id="cd00082">
    <property type="entry name" value="HisKA"/>
    <property type="match status" value="1"/>
</dbReference>
<dbReference type="InterPro" id="IPR045671">
    <property type="entry name" value="NtrY-like_N"/>
</dbReference>
<dbReference type="SMART" id="SM00304">
    <property type="entry name" value="HAMP"/>
    <property type="match status" value="1"/>
</dbReference>
<accession>A0ABZ0PEE6</accession>
<feature type="transmembrane region" description="Helical" evidence="14">
    <location>
        <begin position="53"/>
        <end position="77"/>
    </location>
</feature>
<evidence type="ECO:0000256" key="2">
    <source>
        <dbReference type="ARBA" id="ARBA00004651"/>
    </source>
</evidence>
<dbReference type="InterPro" id="IPR036890">
    <property type="entry name" value="HATPase_C_sf"/>
</dbReference>
<dbReference type="GO" id="GO:0016301">
    <property type="term" value="F:kinase activity"/>
    <property type="evidence" value="ECO:0007669"/>
    <property type="project" value="UniProtKB-KW"/>
</dbReference>
<protein>
    <recommendedName>
        <fullName evidence="3">histidine kinase</fullName>
        <ecNumber evidence="3">2.7.13.3</ecNumber>
    </recommendedName>
</protein>
<dbReference type="SUPFAM" id="SSF158472">
    <property type="entry name" value="HAMP domain-like"/>
    <property type="match status" value="1"/>
</dbReference>
<keyword evidence="7 14" id="KW-0812">Transmembrane</keyword>
<evidence type="ECO:0000256" key="10">
    <source>
        <dbReference type="ARBA" id="ARBA00022840"/>
    </source>
</evidence>
<dbReference type="PROSITE" id="PS50109">
    <property type="entry name" value="HIS_KIN"/>
    <property type="match status" value="1"/>
</dbReference>
<keyword evidence="8" id="KW-0547">Nucleotide-binding</keyword>
<evidence type="ECO:0000256" key="6">
    <source>
        <dbReference type="ARBA" id="ARBA00022679"/>
    </source>
</evidence>
<keyword evidence="4" id="KW-1003">Cell membrane</keyword>
<dbReference type="InterPro" id="IPR003660">
    <property type="entry name" value="HAMP_dom"/>
</dbReference>
<evidence type="ECO:0000256" key="7">
    <source>
        <dbReference type="ARBA" id="ARBA00022692"/>
    </source>
</evidence>
<dbReference type="InterPro" id="IPR005467">
    <property type="entry name" value="His_kinase_dom"/>
</dbReference>
<dbReference type="SUPFAM" id="SSF55874">
    <property type="entry name" value="ATPase domain of HSP90 chaperone/DNA topoisomerase II/histidine kinase"/>
    <property type="match status" value="1"/>
</dbReference>
<evidence type="ECO:0000256" key="11">
    <source>
        <dbReference type="ARBA" id="ARBA00022989"/>
    </source>
</evidence>
<comment type="subcellular location">
    <subcellularLocation>
        <location evidence="2">Cell membrane</location>
        <topology evidence="2">Multi-pass membrane protein</topology>
    </subcellularLocation>
</comment>
<feature type="domain" description="HAMP" evidence="16">
    <location>
        <begin position="320"/>
        <end position="373"/>
    </location>
</feature>
<dbReference type="InterPro" id="IPR003594">
    <property type="entry name" value="HATPase_dom"/>
</dbReference>
<dbReference type="Pfam" id="PF02518">
    <property type="entry name" value="HATPase_c"/>
    <property type="match status" value="1"/>
</dbReference>